<evidence type="ECO:0000256" key="1">
    <source>
        <dbReference type="ARBA" id="ARBA00004123"/>
    </source>
</evidence>
<evidence type="ECO:0000256" key="12">
    <source>
        <dbReference type="ARBA" id="ARBA00023242"/>
    </source>
</evidence>
<reference evidence="21" key="1">
    <citation type="submission" date="2023-01" db="EMBL/GenBank/DDBJ databases">
        <title>Exophiala dermititidis isolated from Cystic Fibrosis Patient.</title>
        <authorList>
            <person name="Kurbessoian T."/>
            <person name="Crocker A."/>
            <person name="Murante D."/>
            <person name="Hogan D.A."/>
            <person name="Stajich J.E."/>
        </authorList>
    </citation>
    <scope>NUCLEOTIDE SEQUENCE</scope>
    <source>
        <strain evidence="21">Ex8</strain>
    </source>
</reference>
<feature type="domain" description="BRCT" evidence="17">
    <location>
        <begin position="10"/>
        <end position="110"/>
    </location>
</feature>
<comment type="similarity">
    <text evidence="13">Belongs to the ARTD/PARP family.</text>
</comment>
<dbReference type="GO" id="GO:0003950">
    <property type="term" value="F:NAD+ poly-ADP-ribosyltransferase activity"/>
    <property type="evidence" value="ECO:0007669"/>
    <property type="project" value="UniProtKB-UniRule"/>
</dbReference>
<dbReference type="SUPFAM" id="SSF56399">
    <property type="entry name" value="ADP-ribosylation"/>
    <property type="match status" value="1"/>
</dbReference>
<dbReference type="EMBL" id="JAJGCB010000004">
    <property type="protein sequence ID" value="KAJ8992793.1"/>
    <property type="molecule type" value="Genomic_DNA"/>
</dbReference>
<dbReference type="EC" id="2.4.2.-" evidence="15"/>
<evidence type="ECO:0000259" key="20">
    <source>
        <dbReference type="PROSITE" id="PS51977"/>
    </source>
</evidence>
<dbReference type="InterPro" id="IPR036420">
    <property type="entry name" value="BRCT_dom_sf"/>
</dbReference>
<evidence type="ECO:0000256" key="15">
    <source>
        <dbReference type="RuleBase" id="RU362114"/>
    </source>
</evidence>
<dbReference type="InterPro" id="IPR012317">
    <property type="entry name" value="Poly(ADP-ribose)pol_cat_dom"/>
</dbReference>
<comment type="catalytic activity">
    <reaction evidence="14">
        <text>NAD(+) + (ADP-D-ribosyl)n-acceptor = nicotinamide + (ADP-D-ribosyl)n+1-acceptor + H(+).</text>
        <dbReference type="EC" id="2.4.2.30"/>
    </reaction>
</comment>
<dbReference type="InterPro" id="IPR036930">
    <property type="entry name" value="WGR_dom_sf"/>
</dbReference>
<dbReference type="PANTHER" id="PTHR10459">
    <property type="entry name" value="DNA LIGASE"/>
    <property type="match status" value="1"/>
</dbReference>
<keyword evidence="12" id="KW-0539">Nucleus</keyword>
<dbReference type="GO" id="GO:0008270">
    <property type="term" value="F:zinc ion binding"/>
    <property type="evidence" value="ECO:0007669"/>
    <property type="project" value="UniProtKB-KW"/>
</dbReference>
<evidence type="ECO:0000256" key="11">
    <source>
        <dbReference type="ARBA" id="ARBA00023125"/>
    </source>
</evidence>
<dbReference type="FunFam" id="2.20.140.10:FF:000001">
    <property type="entry name" value="Poly [ADP-ribose] polymerase"/>
    <property type="match status" value="1"/>
</dbReference>
<evidence type="ECO:0000256" key="8">
    <source>
        <dbReference type="ARBA" id="ARBA00022771"/>
    </source>
</evidence>
<dbReference type="SUPFAM" id="SSF142921">
    <property type="entry name" value="WGR domain-like"/>
    <property type="match status" value="1"/>
</dbReference>
<keyword evidence="11" id="KW-0238">DNA-binding</keyword>
<name>A0AAN6EWY8_EXODE</name>
<evidence type="ECO:0000256" key="2">
    <source>
        <dbReference type="ARBA" id="ARBA00022676"/>
    </source>
</evidence>
<evidence type="ECO:0000256" key="13">
    <source>
        <dbReference type="ARBA" id="ARBA00024347"/>
    </source>
</evidence>
<dbReference type="InterPro" id="IPR004102">
    <property type="entry name" value="Poly(ADP-ribose)pol_reg_dom"/>
</dbReference>
<organism evidence="21 22">
    <name type="scientific">Exophiala dermatitidis</name>
    <name type="common">Black yeast-like fungus</name>
    <name type="synonym">Wangiella dermatitidis</name>
    <dbReference type="NCBI Taxonomy" id="5970"/>
    <lineage>
        <taxon>Eukaryota</taxon>
        <taxon>Fungi</taxon>
        <taxon>Dikarya</taxon>
        <taxon>Ascomycota</taxon>
        <taxon>Pezizomycotina</taxon>
        <taxon>Eurotiomycetes</taxon>
        <taxon>Chaetothyriomycetidae</taxon>
        <taxon>Chaetothyriales</taxon>
        <taxon>Herpotrichiellaceae</taxon>
        <taxon>Exophiala</taxon>
    </lineage>
</organism>
<sequence length="710" mass="79530">MPRKKASSPAPSLSLSGIAITFASYSPTVHSYLEEKTVQQVKGDIAECGGSYTPRIDLCSHFVASQDQYDRKLKRVVDAVANTDVVIVSYDWLVASLKSKTPVSTDGHVLVPAGADSDGDAESDTDTQLPKNPTTPLKRRRQDDDDDDEQDLALTKKAKLCIPAPFPTIGDEAEDDEEDTAIAKQPTINVPVDKFNSKHVEGHRVYVSDNGVPYDATLTYSHSYHNNNKFYRMQLLVNTETNKYHCHCRYGRVGDNGQSRVLGNGTLANAIREFEKKFKEKNGNVWEHRNKPPGPHKYTYIEMNYEASDDEEEQDDDQQPTPQSKRANKVKDVPKIESKLPESVQRLMNLIFNNKLFESIMVDLDYDSKRMPLGKLSKKTLLQGYEVLKELATLIANPAPVSLSYSIDIERKSNKYFSLVPHVVGRKSVPVLSTLGLIKREIELLEALTDMQLANEIMKAANIDKPTKQERLHVIDRQYEKLGLREMTPVKNNTMEYLEILNYLRHSVGNTHGYKYQLEDVFRIERDGEADRLNSSPYAKLGRKSDRRLLWHGSRCTNFGGILSQGLRIAPPEAPSSGYMFGKGVYLADMSSKSAGYCFHTNSGGTALLLLCEAELGADPLRLAHSDYDAGERAKKAGSISTFGMGRTVPQRWKDASCIHQGLKGVKMPDVVTKPAGPSSEPNASLLYNEYIVYDVAQIKLRYLLRVRIN</sequence>
<accession>A0AAN6EWY8</accession>
<dbReference type="SMART" id="SM00773">
    <property type="entry name" value="WGR"/>
    <property type="match status" value="1"/>
</dbReference>
<evidence type="ECO:0000256" key="5">
    <source>
        <dbReference type="ARBA" id="ARBA00022723"/>
    </source>
</evidence>
<keyword evidence="8" id="KW-0863">Zinc-finger</keyword>
<proteinExistence type="inferred from homology"/>
<feature type="domain" description="PARP alpha-helical" evidence="19">
    <location>
        <begin position="337"/>
        <end position="459"/>
    </location>
</feature>
<keyword evidence="2 15" id="KW-0328">Glycosyltransferase</keyword>
<comment type="caution">
    <text evidence="21">The sequence shown here is derived from an EMBL/GenBank/DDBJ whole genome shotgun (WGS) entry which is preliminary data.</text>
</comment>
<dbReference type="CDD" id="cd01437">
    <property type="entry name" value="parp_like"/>
    <property type="match status" value="1"/>
</dbReference>
<keyword evidence="4" id="KW-0548">Nucleotidyltransferase</keyword>
<dbReference type="Pfam" id="PF02877">
    <property type="entry name" value="PARP_reg"/>
    <property type="match status" value="1"/>
</dbReference>
<dbReference type="GO" id="GO:1990404">
    <property type="term" value="F:NAD+-protein mono-ADP-ribosyltransferase activity"/>
    <property type="evidence" value="ECO:0007669"/>
    <property type="project" value="TreeGrafter"/>
</dbReference>
<evidence type="ECO:0000256" key="3">
    <source>
        <dbReference type="ARBA" id="ARBA00022679"/>
    </source>
</evidence>
<dbReference type="Pfam" id="PF00644">
    <property type="entry name" value="PARP"/>
    <property type="match status" value="1"/>
</dbReference>
<comment type="subcellular location">
    <subcellularLocation>
        <location evidence="1">Nucleus</location>
    </subcellularLocation>
</comment>
<gene>
    <name evidence="21" type="ORF">HRR80_002838</name>
</gene>
<evidence type="ECO:0000256" key="14">
    <source>
        <dbReference type="ARBA" id="ARBA00033987"/>
    </source>
</evidence>
<dbReference type="PROSITE" id="PS51060">
    <property type="entry name" value="PARP_ALPHA_HD"/>
    <property type="match status" value="1"/>
</dbReference>
<dbReference type="InterPro" id="IPR050800">
    <property type="entry name" value="ARTD/PARP"/>
</dbReference>
<dbReference type="Gene3D" id="1.20.142.10">
    <property type="entry name" value="Poly(ADP-ribose) polymerase, regulatory domain"/>
    <property type="match status" value="1"/>
</dbReference>
<dbReference type="Gene3D" id="3.40.50.10190">
    <property type="entry name" value="BRCT domain"/>
    <property type="match status" value="1"/>
</dbReference>
<dbReference type="FunFam" id="1.20.142.10:FF:000002">
    <property type="entry name" value="Poly [ADP-ribose] polymerase"/>
    <property type="match status" value="1"/>
</dbReference>
<evidence type="ECO:0000313" key="21">
    <source>
        <dbReference type="EMBL" id="KAJ8992793.1"/>
    </source>
</evidence>
<keyword evidence="7" id="KW-0013">ADP-ribosylation</keyword>
<dbReference type="Pfam" id="PF05406">
    <property type="entry name" value="WGR"/>
    <property type="match status" value="1"/>
</dbReference>
<evidence type="ECO:0000256" key="9">
    <source>
        <dbReference type="ARBA" id="ARBA00022833"/>
    </source>
</evidence>
<evidence type="ECO:0000313" key="22">
    <source>
        <dbReference type="Proteomes" id="UP001161757"/>
    </source>
</evidence>
<dbReference type="InterPro" id="IPR036616">
    <property type="entry name" value="Poly(ADP-ribose)pol_reg_dom_sf"/>
</dbReference>
<protein>
    <recommendedName>
        <fullName evidence="15">Poly [ADP-ribose] polymerase</fullName>
        <shortName evidence="15">PARP</shortName>
        <ecNumber evidence="15">2.4.2.-</ecNumber>
    </recommendedName>
</protein>
<feature type="domain" description="WGR" evidence="20">
    <location>
        <begin position="202"/>
        <end position="298"/>
    </location>
</feature>
<dbReference type="SUPFAM" id="SSF52113">
    <property type="entry name" value="BRCT domain"/>
    <property type="match status" value="1"/>
</dbReference>
<dbReference type="InterPro" id="IPR008893">
    <property type="entry name" value="WGR_domain"/>
</dbReference>
<dbReference type="PROSITE" id="PS51059">
    <property type="entry name" value="PARP_CATALYTIC"/>
    <property type="match status" value="1"/>
</dbReference>
<dbReference type="PANTHER" id="PTHR10459:SF60">
    <property type="entry name" value="POLY [ADP-RIBOSE] POLYMERASE 2"/>
    <property type="match status" value="1"/>
</dbReference>
<dbReference type="AlphaFoldDB" id="A0AAN6EWY8"/>
<keyword evidence="5" id="KW-0479">Metal-binding</keyword>
<dbReference type="Gene3D" id="2.20.140.10">
    <property type="entry name" value="WGR domain"/>
    <property type="match status" value="1"/>
</dbReference>
<feature type="region of interest" description="Disordered" evidence="16">
    <location>
        <begin position="308"/>
        <end position="334"/>
    </location>
</feature>
<dbReference type="PROSITE" id="PS50172">
    <property type="entry name" value="BRCT"/>
    <property type="match status" value="1"/>
</dbReference>
<evidence type="ECO:0000259" key="17">
    <source>
        <dbReference type="PROSITE" id="PS50172"/>
    </source>
</evidence>
<dbReference type="PROSITE" id="PS51977">
    <property type="entry name" value="WGR"/>
    <property type="match status" value="1"/>
</dbReference>
<keyword evidence="9" id="KW-0862">Zinc</keyword>
<dbReference type="GO" id="GO:0003677">
    <property type="term" value="F:DNA binding"/>
    <property type="evidence" value="ECO:0007669"/>
    <property type="project" value="UniProtKB-KW"/>
</dbReference>
<evidence type="ECO:0000256" key="10">
    <source>
        <dbReference type="ARBA" id="ARBA00023027"/>
    </source>
</evidence>
<evidence type="ECO:0000256" key="4">
    <source>
        <dbReference type="ARBA" id="ARBA00022695"/>
    </source>
</evidence>
<dbReference type="Proteomes" id="UP001161757">
    <property type="component" value="Unassembled WGS sequence"/>
</dbReference>
<dbReference type="SUPFAM" id="SSF47587">
    <property type="entry name" value="Domain of poly(ADP-ribose) polymerase"/>
    <property type="match status" value="1"/>
</dbReference>
<dbReference type="CDD" id="cd07997">
    <property type="entry name" value="WGR_PARP"/>
    <property type="match status" value="1"/>
</dbReference>
<dbReference type="InterPro" id="IPR001357">
    <property type="entry name" value="BRCT_dom"/>
</dbReference>
<evidence type="ECO:0000256" key="16">
    <source>
        <dbReference type="SAM" id="MobiDB-lite"/>
    </source>
</evidence>
<evidence type="ECO:0000259" key="19">
    <source>
        <dbReference type="PROSITE" id="PS51060"/>
    </source>
</evidence>
<keyword evidence="3 15" id="KW-0808">Transferase</keyword>
<dbReference type="GO" id="GO:0005730">
    <property type="term" value="C:nucleolus"/>
    <property type="evidence" value="ECO:0007669"/>
    <property type="project" value="TreeGrafter"/>
</dbReference>
<feature type="compositionally biased region" description="Acidic residues" evidence="16">
    <location>
        <begin position="308"/>
        <end position="318"/>
    </location>
</feature>
<dbReference type="GO" id="GO:0016779">
    <property type="term" value="F:nucleotidyltransferase activity"/>
    <property type="evidence" value="ECO:0007669"/>
    <property type="project" value="UniProtKB-KW"/>
</dbReference>
<feature type="domain" description="PARP catalytic" evidence="18">
    <location>
        <begin position="473"/>
        <end position="710"/>
    </location>
</feature>
<keyword evidence="10 15" id="KW-0520">NAD</keyword>
<dbReference type="Gene3D" id="3.90.228.10">
    <property type="match status" value="1"/>
</dbReference>
<feature type="region of interest" description="Disordered" evidence="16">
    <location>
        <begin position="105"/>
        <end position="149"/>
    </location>
</feature>
<dbReference type="GO" id="GO:0006302">
    <property type="term" value="P:double-strand break repair"/>
    <property type="evidence" value="ECO:0007669"/>
    <property type="project" value="TreeGrafter"/>
</dbReference>
<evidence type="ECO:0000256" key="7">
    <source>
        <dbReference type="ARBA" id="ARBA00022765"/>
    </source>
</evidence>
<evidence type="ECO:0000256" key="6">
    <source>
        <dbReference type="ARBA" id="ARBA00022737"/>
    </source>
</evidence>
<evidence type="ECO:0000259" key="18">
    <source>
        <dbReference type="PROSITE" id="PS51059"/>
    </source>
</evidence>
<dbReference type="GO" id="GO:0070212">
    <property type="term" value="P:protein poly-ADP-ribosylation"/>
    <property type="evidence" value="ECO:0007669"/>
    <property type="project" value="TreeGrafter"/>
</dbReference>
<keyword evidence="6" id="KW-0677">Repeat</keyword>